<organism evidence="4 5">
    <name type="scientific">Halobacteriovorax vibrionivorans</name>
    <dbReference type="NCBI Taxonomy" id="2152716"/>
    <lineage>
        <taxon>Bacteria</taxon>
        <taxon>Pseudomonadati</taxon>
        <taxon>Bdellovibrionota</taxon>
        <taxon>Bacteriovoracia</taxon>
        <taxon>Bacteriovoracales</taxon>
        <taxon>Halobacteriovoraceae</taxon>
        <taxon>Halobacteriovorax</taxon>
    </lineage>
</organism>
<protein>
    <recommendedName>
        <fullName evidence="6">2-(1,2-epoxy-1,2-dihydrophenyl)acetyl-CoA isomerase</fullName>
    </recommendedName>
</protein>
<evidence type="ECO:0000256" key="1">
    <source>
        <dbReference type="ARBA" id="ARBA00005254"/>
    </source>
</evidence>
<dbReference type="InterPro" id="IPR014748">
    <property type="entry name" value="Enoyl-CoA_hydra_C"/>
</dbReference>
<dbReference type="RefSeq" id="WP_115363414.1">
    <property type="nucleotide sequence ID" value="NZ_QDKL01000003.1"/>
</dbReference>
<dbReference type="PANTHER" id="PTHR11941:SF133">
    <property type="entry name" value="1,2-EPOXYPHENYLACETYL-COA ISOMERASE"/>
    <property type="match status" value="1"/>
</dbReference>
<evidence type="ECO:0000313" key="5">
    <source>
        <dbReference type="Proteomes" id="UP000443582"/>
    </source>
</evidence>
<dbReference type="PANTHER" id="PTHR11941">
    <property type="entry name" value="ENOYL-COA HYDRATASE-RELATED"/>
    <property type="match status" value="1"/>
</dbReference>
<keyword evidence="2" id="KW-0456">Lyase</keyword>
<evidence type="ECO:0008006" key="6">
    <source>
        <dbReference type="Google" id="ProtNLM"/>
    </source>
</evidence>
<dbReference type="CDD" id="cd06558">
    <property type="entry name" value="crotonase-like"/>
    <property type="match status" value="1"/>
</dbReference>
<dbReference type="PROSITE" id="PS00166">
    <property type="entry name" value="ENOYL_COA_HYDRATASE"/>
    <property type="match status" value="1"/>
</dbReference>
<dbReference type="Gene3D" id="1.10.12.10">
    <property type="entry name" value="Lyase 2-enoyl-coa Hydratase, Chain A, domain 2"/>
    <property type="match status" value="1"/>
</dbReference>
<evidence type="ECO:0000313" key="4">
    <source>
        <dbReference type="EMBL" id="RZF21024.1"/>
    </source>
</evidence>
<name>A0ABY0IHJ8_9BACT</name>
<sequence length="262" mass="28752">MSEYKNIIVEKKSFTGIITIDREEVYGALSKEAKLEIIQAIRTLNRDDEVGCLILASKGKGFCTGQDLNDRTVQAGEKPVDLGVTLETEWNPLVNAISNSKKLVIAAIEGVVAGAGVSVALACDLVIAKPGIKFVSGFSKLGLCPDAGSTFTFTRALGQKKAMEFFLFNQPLLSEEMERAGLINKVSEEAFEDAKKWADQINAMAPLSLKAIKENIKVATDSTFQESMDRETSYQRFLGNSEDYKEGLNAFFEKRQAKFLGK</sequence>
<dbReference type="InterPro" id="IPR029045">
    <property type="entry name" value="ClpP/crotonase-like_dom_sf"/>
</dbReference>
<keyword evidence="5" id="KW-1185">Reference proteome</keyword>
<dbReference type="SUPFAM" id="SSF52096">
    <property type="entry name" value="ClpP/crotonase"/>
    <property type="match status" value="1"/>
</dbReference>
<dbReference type="Pfam" id="PF00378">
    <property type="entry name" value="ECH_1"/>
    <property type="match status" value="1"/>
</dbReference>
<accession>A0ABY0IHJ8</accession>
<evidence type="ECO:0000256" key="2">
    <source>
        <dbReference type="ARBA" id="ARBA00023239"/>
    </source>
</evidence>
<dbReference type="EMBL" id="QDKL01000003">
    <property type="protein sequence ID" value="RZF21024.1"/>
    <property type="molecule type" value="Genomic_DNA"/>
</dbReference>
<dbReference type="InterPro" id="IPR001753">
    <property type="entry name" value="Enoyl-CoA_hydra/iso"/>
</dbReference>
<comment type="similarity">
    <text evidence="1 3">Belongs to the enoyl-CoA hydratase/isomerase family.</text>
</comment>
<comment type="caution">
    <text evidence="4">The sequence shown here is derived from an EMBL/GenBank/DDBJ whole genome shotgun (WGS) entry which is preliminary data.</text>
</comment>
<proteinExistence type="inferred from homology"/>
<dbReference type="Gene3D" id="3.90.226.10">
    <property type="entry name" value="2-enoyl-CoA Hydratase, Chain A, domain 1"/>
    <property type="match status" value="1"/>
</dbReference>
<dbReference type="Proteomes" id="UP000443582">
    <property type="component" value="Unassembled WGS sequence"/>
</dbReference>
<dbReference type="InterPro" id="IPR018376">
    <property type="entry name" value="Enoyl-CoA_hyd/isom_CS"/>
</dbReference>
<gene>
    <name evidence="4" type="ORF">DAY19_13670</name>
</gene>
<reference evidence="5" key="1">
    <citation type="journal article" date="2019" name="Int. J. Syst. Evol. Microbiol.">
        <title>Halobacteriovorax valvorus sp. nov., a novel prokaryotic predator isolated from coastal seawater of China.</title>
        <authorList>
            <person name="Chen M.-X."/>
        </authorList>
    </citation>
    <scope>NUCLEOTIDE SEQUENCE [LARGE SCALE GENOMIC DNA]</scope>
    <source>
        <strain evidence="5">BL9</strain>
    </source>
</reference>
<evidence type="ECO:0000256" key="3">
    <source>
        <dbReference type="RuleBase" id="RU003707"/>
    </source>
</evidence>